<evidence type="ECO:0000256" key="1">
    <source>
        <dbReference type="SAM" id="SignalP"/>
    </source>
</evidence>
<accession>A0AAN6QHP6</accession>
<dbReference type="AlphaFoldDB" id="A0AAN6QHP6"/>
<feature type="chain" id="PRO_5043013886" description="Secreted protein" evidence="1">
    <location>
        <begin position="21"/>
        <end position="167"/>
    </location>
</feature>
<dbReference type="EMBL" id="MU853374">
    <property type="protein sequence ID" value="KAK4107437.1"/>
    <property type="molecule type" value="Genomic_DNA"/>
</dbReference>
<reference evidence="2" key="2">
    <citation type="submission" date="2023-05" db="EMBL/GenBank/DDBJ databases">
        <authorList>
            <consortium name="Lawrence Berkeley National Laboratory"/>
            <person name="Steindorff A."/>
            <person name="Hensen N."/>
            <person name="Bonometti L."/>
            <person name="Westerberg I."/>
            <person name="Brannstrom I.O."/>
            <person name="Guillou S."/>
            <person name="Cros-Aarteil S."/>
            <person name="Calhoun S."/>
            <person name="Haridas S."/>
            <person name="Kuo A."/>
            <person name="Mondo S."/>
            <person name="Pangilinan J."/>
            <person name="Riley R."/>
            <person name="Labutti K."/>
            <person name="Andreopoulos B."/>
            <person name="Lipzen A."/>
            <person name="Chen C."/>
            <person name="Yanf M."/>
            <person name="Daum C."/>
            <person name="Ng V."/>
            <person name="Clum A."/>
            <person name="Ohm R."/>
            <person name="Martin F."/>
            <person name="Silar P."/>
            <person name="Natvig D."/>
            <person name="Lalanne C."/>
            <person name="Gautier V."/>
            <person name="Ament-Velasquez S.L."/>
            <person name="Kruys A."/>
            <person name="Hutchinson M.I."/>
            <person name="Powell A.J."/>
            <person name="Barry K."/>
            <person name="Miller A.N."/>
            <person name="Grigoriev I.V."/>
            <person name="Debuchy R."/>
            <person name="Gladieux P."/>
            <person name="Thoren M.H."/>
            <person name="Johannesson H."/>
        </authorList>
    </citation>
    <scope>NUCLEOTIDE SEQUENCE</scope>
    <source>
        <strain evidence="2">CBS 508.74</strain>
    </source>
</reference>
<feature type="signal peptide" evidence="1">
    <location>
        <begin position="1"/>
        <end position="20"/>
    </location>
</feature>
<name>A0AAN6QHP6_9PEZI</name>
<keyword evidence="1" id="KW-0732">Signal</keyword>
<dbReference type="GeneID" id="89942404"/>
<proteinExistence type="predicted"/>
<evidence type="ECO:0000313" key="2">
    <source>
        <dbReference type="EMBL" id="KAK4107437.1"/>
    </source>
</evidence>
<sequence length="167" mass="17907">MGLFIRQIVVFTAFFAPIFASATSDPGQVIPLAPPAVNQTIQGRGKYTPGNVQICVGSNWAHPCAAYALGVKGVCWAIPKPYKANVGSIIPDPGAICYLYDEDDAGCTGKGIDIVWYPGTANLHYPPDYPGYKAAYWKCEKASNCLPTSYVNPNGNMYAALFSGLNF</sequence>
<dbReference type="RefSeq" id="XP_064665007.1">
    <property type="nucleotide sequence ID" value="XM_064818279.1"/>
</dbReference>
<evidence type="ECO:0008006" key="4">
    <source>
        <dbReference type="Google" id="ProtNLM"/>
    </source>
</evidence>
<dbReference type="Proteomes" id="UP001302812">
    <property type="component" value="Unassembled WGS sequence"/>
</dbReference>
<reference evidence="2" key="1">
    <citation type="journal article" date="2023" name="Mol. Phylogenet. Evol.">
        <title>Genome-scale phylogeny and comparative genomics of the fungal order Sordariales.</title>
        <authorList>
            <person name="Hensen N."/>
            <person name="Bonometti L."/>
            <person name="Westerberg I."/>
            <person name="Brannstrom I.O."/>
            <person name="Guillou S."/>
            <person name="Cros-Aarteil S."/>
            <person name="Calhoun S."/>
            <person name="Haridas S."/>
            <person name="Kuo A."/>
            <person name="Mondo S."/>
            <person name="Pangilinan J."/>
            <person name="Riley R."/>
            <person name="LaButti K."/>
            <person name="Andreopoulos B."/>
            <person name="Lipzen A."/>
            <person name="Chen C."/>
            <person name="Yan M."/>
            <person name="Daum C."/>
            <person name="Ng V."/>
            <person name="Clum A."/>
            <person name="Steindorff A."/>
            <person name="Ohm R.A."/>
            <person name="Martin F."/>
            <person name="Silar P."/>
            <person name="Natvig D.O."/>
            <person name="Lalanne C."/>
            <person name="Gautier V."/>
            <person name="Ament-Velasquez S.L."/>
            <person name="Kruys A."/>
            <person name="Hutchinson M.I."/>
            <person name="Powell A.J."/>
            <person name="Barry K."/>
            <person name="Miller A.N."/>
            <person name="Grigoriev I.V."/>
            <person name="Debuchy R."/>
            <person name="Gladieux P."/>
            <person name="Hiltunen Thoren M."/>
            <person name="Johannesson H."/>
        </authorList>
    </citation>
    <scope>NUCLEOTIDE SEQUENCE</scope>
    <source>
        <strain evidence="2">CBS 508.74</strain>
    </source>
</reference>
<keyword evidence="3" id="KW-1185">Reference proteome</keyword>
<gene>
    <name evidence="2" type="ORF">N656DRAFT_802724</name>
</gene>
<comment type="caution">
    <text evidence="2">The sequence shown here is derived from an EMBL/GenBank/DDBJ whole genome shotgun (WGS) entry which is preliminary data.</text>
</comment>
<protein>
    <recommendedName>
        <fullName evidence="4">Secreted protein</fullName>
    </recommendedName>
</protein>
<organism evidence="2 3">
    <name type="scientific">Canariomyces notabilis</name>
    <dbReference type="NCBI Taxonomy" id="2074819"/>
    <lineage>
        <taxon>Eukaryota</taxon>
        <taxon>Fungi</taxon>
        <taxon>Dikarya</taxon>
        <taxon>Ascomycota</taxon>
        <taxon>Pezizomycotina</taxon>
        <taxon>Sordariomycetes</taxon>
        <taxon>Sordariomycetidae</taxon>
        <taxon>Sordariales</taxon>
        <taxon>Chaetomiaceae</taxon>
        <taxon>Canariomyces</taxon>
    </lineage>
</organism>
<evidence type="ECO:0000313" key="3">
    <source>
        <dbReference type="Proteomes" id="UP001302812"/>
    </source>
</evidence>